<dbReference type="PANTHER" id="PTHR43459">
    <property type="entry name" value="ENOYL-COA HYDRATASE"/>
    <property type="match status" value="1"/>
</dbReference>
<dbReference type="Gene3D" id="3.90.226.10">
    <property type="entry name" value="2-enoyl-CoA Hydratase, Chain A, domain 1"/>
    <property type="match status" value="1"/>
</dbReference>
<dbReference type="GO" id="GO:0004300">
    <property type="term" value="F:enoyl-CoA hydratase activity"/>
    <property type="evidence" value="ECO:0007669"/>
    <property type="project" value="UniProtKB-EC"/>
</dbReference>
<dbReference type="CDD" id="cd06558">
    <property type="entry name" value="crotonase-like"/>
    <property type="match status" value="1"/>
</dbReference>
<proteinExistence type="inferred from homology"/>
<dbReference type="NCBIfam" id="NF004725">
    <property type="entry name" value="PRK06072.1"/>
    <property type="match status" value="1"/>
</dbReference>
<dbReference type="GeneID" id="55641721"/>
<gene>
    <name evidence="2" type="ORF">GWK48_07190</name>
</gene>
<organism evidence="2 3">
    <name type="scientific">Metallosphaera tengchongensis</name>
    <dbReference type="NCBI Taxonomy" id="1532350"/>
    <lineage>
        <taxon>Archaea</taxon>
        <taxon>Thermoproteota</taxon>
        <taxon>Thermoprotei</taxon>
        <taxon>Sulfolobales</taxon>
        <taxon>Sulfolobaceae</taxon>
        <taxon>Metallosphaera</taxon>
    </lineage>
</organism>
<comment type="similarity">
    <text evidence="1">Belongs to the enoyl-CoA hydratase/isomerase family.</text>
</comment>
<dbReference type="PANTHER" id="PTHR43459:SF1">
    <property type="entry name" value="EG:BACN32G11.4 PROTEIN"/>
    <property type="match status" value="1"/>
</dbReference>
<dbReference type="InterPro" id="IPR018376">
    <property type="entry name" value="Enoyl-CoA_hyd/isom_CS"/>
</dbReference>
<evidence type="ECO:0000256" key="1">
    <source>
        <dbReference type="RuleBase" id="RU003707"/>
    </source>
</evidence>
<sequence>MPSVQFEERGSVLLLVLNRPEKLNALNLELREELLGYLRKFNSDPTKRVAVITGSGRAFSVGADISSVSDDLTEDLRNSFYPILREIRFSPKIFISAISGVVAGAGISLSLACDIRLASKNVKFVTAFHNIGLAPDTGLALMLPRLGGTKFLEKLLLGGEITAEEMSQQGIVRLSDNPLEDALKLAEEISSGPFKSYSASKRLLNRALFHDLDEFLEYESAMQGYLGTTADFKEGVKAFLEKRKPQFRGE</sequence>
<keyword evidence="3" id="KW-1185">Reference proteome</keyword>
<dbReference type="Proteomes" id="UP000509301">
    <property type="component" value="Chromosome"/>
</dbReference>
<accession>A0A6N0NTT9</accession>
<protein>
    <submittedName>
        <fullName evidence="2">Enoyl-CoA hydratase</fullName>
        <ecNumber evidence="2">4.2.1.17</ecNumber>
    </submittedName>
</protein>
<dbReference type="InterPro" id="IPR014748">
    <property type="entry name" value="Enoyl-CoA_hydra_C"/>
</dbReference>
<keyword evidence="2" id="KW-0456">Lyase</keyword>
<dbReference type="Pfam" id="PF00378">
    <property type="entry name" value="ECH_1"/>
    <property type="match status" value="1"/>
</dbReference>
<dbReference type="AlphaFoldDB" id="A0A6N0NTT9"/>
<dbReference type="EC" id="4.2.1.17" evidence="2"/>
<dbReference type="SUPFAM" id="SSF52096">
    <property type="entry name" value="ClpP/crotonase"/>
    <property type="match status" value="1"/>
</dbReference>
<dbReference type="EMBL" id="CP049074">
    <property type="protein sequence ID" value="QKR00186.1"/>
    <property type="molecule type" value="Genomic_DNA"/>
</dbReference>
<evidence type="ECO:0000313" key="3">
    <source>
        <dbReference type="Proteomes" id="UP000509301"/>
    </source>
</evidence>
<reference evidence="2 3" key="1">
    <citation type="submission" date="2020-02" db="EMBL/GenBank/DDBJ databases">
        <title>Comparative genome analysis reveals the metabolism and evolution of the thermophilic archaeal genus Metallosphaera.</title>
        <authorList>
            <person name="Jiang C."/>
        </authorList>
    </citation>
    <scope>NUCLEOTIDE SEQUENCE [LARGE SCALE GENOMIC DNA]</scope>
    <source>
        <strain evidence="2 3">Ric-A</strain>
    </source>
</reference>
<name>A0A6N0NTT9_9CREN</name>
<dbReference type="RefSeq" id="WP_174630924.1">
    <property type="nucleotide sequence ID" value="NZ_CP049074.1"/>
</dbReference>
<dbReference type="Gene3D" id="1.10.12.10">
    <property type="entry name" value="Lyase 2-enoyl-coa Hydratase, Chain A, domain 2"/>
    <property type="match status" value="1"/>
</dbReference>
<evidence type="ECO:0000313" key="2">
    <source>
        <dbReference type="EMBL" id="QKR00186.1"/>
    </source>
</evidence>
<dbReference type="InterPro" id="IPR029045">
    <property type="entry name" value="ClpP/crotonase-like_dom_sf"/>
</dbReference>
<dbReference type="OrthoDB" id="27846at2157"/>
<dbReference type="PROSITE" id="PS00166">
    <property type="entry name" value="ENOYL_COA_HYDRATASE"/>
    <property type="match status" value="1"/>
</dbReference>
<dbReference type="KEGG" id="mten:GWK48_07190"/>
<dbReference type="InterPro" id="IPR001753">
    <property type="entry name" value="Enoyl-CoA_hydra/iso"/>
</dbReference>